<gene>
    <name evidence="1" type="ORF">BSAL_31830</name>
</gene>
<protein>
    <submittedName>
        <fullName evidence="1">Uncharacterized protein</fullName>
    </submittedName>
</protein>
<dbReference type="Proteomes" id="UP000051952">
    <property type="component" value="Unassembled WGS sequence"/>
</dbReference>
<dbReference type="AlphaFoldDB" id="A0A0S4JIP9"/>
<dbReference type="EMBL" id="CYKH01001917">
    <property type="protein sequence ID" value="CUG91391.1"/>
    <property type="molecule type" value="Genomic_DNA"/>
</dbReference>
<evidence type="ECO:0000313" key="1">
    <source>
        <dbReference type="EMBL" id="CUG91391.1"/>
    </source>
</evidence>
<keyword evidence="2" id="KW-1185">Reference proteome</keyword>
<accession>A0A0S4JIP9</accession>
<evidence type="ECO:0000313" key="2">
    <source>
        <dbReference type="Proteomes" id="UP000051952"/>
    </source>
</evidence>
<proteinExistence type="predicted"/>
<organism evidence="1 2">
    <name type="scientific">Bodo saltans</name>
    <name type="common">Flagellated protozoan</name>
    <dbReference type="NCBI Taxonomy" id="75058"/>
    <lineage>
        <taxon>Eukaryota</taxon>
        <taxon>Discoba</taxon>
        <taxon>Euglenozoa</taxon>
        <taxon>Kinetoplastea</taxon>
        <taxon>Metakinetoplastina</taxon>
        <taxon>Eubodonida</taxon>
        <taxon>Bodonidae</taxon>
        <taxon>Bodo</taxon>
    </lineage>
</organism>
<name>A0A0S4JIP9_BODSA</name>
<reference evidence="2" key="1">
    <citation type="submission" date="2015-09" db="EMBL/GenBank/DDBJ databases">
        <authorList>
            <consortium name="Pathogen Informatics"/>
        </authorList>
    </citation>
    <scope>NUCLEOTIDE SEQUENCE [LARGE SCALE GENOMIC DNA]</scope>
    <source>
        <strain evidence="2">Lake Konstanz</strain>
    </source>
</reference>
<sequence length="152" mass="16094">MRLVCAGVANGISHTTSGEPTTSTVVLDRVTGQPIALFGVGGGVVRSIMSLFSGDLRRFPPCVVILSPSVMTFVDLPVYLRLMTLQNVRVTVMAPASVLDAVVQYIEDVLAEEDAAVGIAVQRMTQFVDLETDVPVVLPTKLQTTTTLSSSG</sequence>
<dbReference type="VEuPathDB" id="TriTrypDB:BSAL_31830"/>
<feature type="non-terminal residue" evidence="1">
    <location>
        <position position="152"/>
    </location>
</feature>